<keyword evidence="5 7" id="KW-0233">DNA recombination</keyword>
<dbReference type="AlphaFoldDB" id="F2NNZ5"/>
<dbReference type="STRING" id="869210.Marky_0836"/>
<dbReference type="NCBIfam" id="TIGR00615">
    <property type="entry name" value="recR"/>
    <property type="match status" value="1"/>
</dbReference>
<dbReference type="InterPro" id="IPR006171">
    <property type="entry name" value="TOPRIM_dom"/>
</dbReference>
<dbReference type="GO" id="GO:0006281">
    <property type="term" value="P:DNA repair"/>
    <property type="evidence" value="ECO:0007669"/>
    <property type="project" value="UniProtKB-UniRule"/>
</dbReference>
<dbReference type="KEGG" id="mhd:Marky_0836"/>
<comment type="similarity">
    <text evidence="7">Belongs to the RecR family.</text>
</comment>
<dbReference type="Pfam" id="PF21176">
    <property type="entry name" value="RecR_HhH"/>
    <property type="match status" value="1"/>
</dbReference>
<dbReference type="PROSITE" id="PS01300">
    <property type="entry name" value="RECR"/>
    <property type="match status" value="1"/>
</dbReference>
<evidence type="ECO:0000256" key="7">
    <source>
        <dbReference type="HAMAP-Rule" id="MF_00017"/>
    </source>
</evidence>
<dbReference type="InterPro" id="IPR000093">
    <property type="entry name" value="DNA_Rcmb_RecR"/>
</dbReference>
<evidence type="ECO:0000256" key="6">
    <source>
        <dbReference type="ARBA" id="ARBA00023204"/>
    </source>
</evidence>
<dbReference type="EMBL" id="CP002630">
    <property type="protein sequence ID" value="AEB11583.1"/>
    <property type="molecule type" value="Genomic_DNA"/>
</dbReference>
<dbReference type="Pfam" id="PF21175">
    <property type="entry name" value="RecR_C"/>
    <property type="match status" value="1"/>
</dbReference>
<dbReference type="Gene3D" id="6.10.250.240">
    <property type="match status" value="1"/>
</dbReference>
<feature type="zinc finger region" description="C4-type" evidence="7">
    <location>
        <begin position="56"/>
        <end position="71"/>
    </location>
</feature>
<protein>
    <recommendedName>
        <fullName evidence="7">Recombination protein RecR</fullName>
    </recommendedName>
</protein>
<evidence type="ECO:0000256" key="3">
    <source>
        <dbReference type="ARBA" id="ARBA00022771"/>
    </source>
</evidence>
<dbReference type="Pfam" id="PF13662">
    <property type="entry name" value="Toprim_4"/>
    <property type="match status" value="1"/>
</dbReference>
<comment type="function">
    <text evidence="7">May play a role in DNA repair. It seems to be involved in an RecBC-independent recombinational process of DNA repair. It may act with RecF and RecO.</text>
</comment>
<keyword evidence="1 7" id="KW-0479">Metal-binding</keyword>
<dbReference type="HOGENOM" id="CLU_060739_1_0_0"/>
<gene>
    <name evidence="7" type="primary">recR</name>
    <name evidence="9" type="ordered locus">Marky_0836</name>
</gene>
<dbReference type="PANTHER" id="PTHR30446">
    <property type="entry name" value="RECOMBINATION PROTEIN RECR"/>
    <property type="match status" value="1"/>
</dbReference>
<dbReference type="InterPro" id="IPR023627">
    <property type="entry name" value="Rcmb_RecR"/>
</dbReference>
<dbReference type="PANTHER" id="PTHR30446:SF0">
    <property type="entry name" value="RECOMBINATION PROTEIN RECR"/>
    <property type="match status" value="1"/>
</dbReference>
<feature type="domain" description="Toprim" evidence="8">
    <location>
        <begin position="79"/>
        <end position="172"/>
    </location>
</feature>
<evidence type="ECO:0000313" key="9">
    <source>
        <dbReference type="EMBL" id="AEB11583.1"/>
    </source>
</evidence>
<dbReference type="Gene3D" id="1.10.8.420">
    <property type="entry name" value="RecR Domain 1"/>
    <property type="match status" value="1"/>
</dbReference>
<keyword evidence="10" id="KW-1185">Reference proteome</keyword>
<dbReference type="HAMAP" id="MF_00017">
    <property type="entry name" value="RecR"/>
    <property type="match status" value="1"/>
</dbReference>
<dbReference type="Pfam" id="PF02132">
    <property type="entry name" value="RecR_ZnF"/>
    <property type="match status" value="1"/>
</dbReference>
<sequence>MKYPNALLQLVRSLARLPGVGPKSAQKLALYLAQHAEAAETLEQALRGVRERVRPCVRCGNLAEAELCPVCADPGRDHGVICVVETPGDLLAIEKSGEYNGVYHVLGGALNPLEGIGPEDLRVAELLERLEGVQEVILATSMTVEGEATAGYLAELLKARGLRATRPAYGLPVGGALEYVDEVTLARALAHRRAFSE</sequence>
<name>F2NNZ5_MARHT</name>
<evidence type="ECO:0000256" key="2">
    <source>
        <dbReference type="ARBA" id="ARBA00022763"/>
    </source>
</evidence>
<dbReference type="Gene3D" id="3.40.1360.10">
    <property type="match status" value="1"/>
</dbReference>
<dbReference type="PROSITE" id="PS50880">
    <property type="entry name" value="TOPRIM"/>
    <property type="match status" value="1"/>
</dbReference>
<proteinExistence type="inferred from homology"/>
<dbReference type="SMART" id="SM00493">
    <property type="entry name" value="TOPRIM"/>
    <property type="match status" value="1"/>
</dbReference>
<dbReference type="Proteomes" id="UP000007030">
    <property type="component" value="Chromosome"/>
</dbReference>
<dbReference type="OrthoDB" id="9802672at2"/>
<dbReference type="GO" id="GO:0006310">
    <property type="term" value="P:DNA recombination"/>
    <property type="evidence" value="ECO:0007669"/>
    <property type="project" value="UniProtKB-UniRule"/>
</dbReference>
<dbReference type="CDD" id="cd01025">
    <property type="entry name" value="TOPRIM_recR"/>
    <property type="match status" value="1"/>
</dbReference>
<dbReference type="InterPro" id="IPR034137">
    <property type="entry name" value="TOPRIM_RecR"/>
</dbReference>
<dbReference type="RefSeq" id="WP_013703634.1">
    <property type="nucleotide sequence ID" value="NC_015387.1"/>
</dbReference>
<keyword evidence="6 7" id="KW-0234">DNA repair</keyword>
<reference evidence="9 10" key="1">
    <citation type="journal article" date="2012" name="Stand. Genomic Sci.">
        <title>Complete genome sequence of the aerobic, heterotroph Marinithermus hydrothermalis type strain (T1(T)) from a deep-sea hydrothermal vent chimney.</title>
        <authorList>
            <person name="Copeland A."/>
            <person name="Gu W."/>
            <person name="Yasawong M."/>
            <person name="Lapidus A."/>
            <person name="Lucas S."/>
            <person name="Deshpande S."/>
            <person name="Pagani I."/>
            <person name="Tapia R."/>
            <person name="Cheng J.F."/>
            <person name="Goodwin L.A."/>
            <person name="Pitluck S."/>
            <person name="Liolios K."/>
            <person name="Ivanova N."/>
            <person name="Mavromatis K."/>
            <person name="Mikhailova N."/>
            <person name="Pati A."/>
            <person name="Chen A."/>
            <person name="Palaniappan K."/>
            <person name="Land M."/>
            <person name="Pan C."/>
            <person name="Brambilla E.M."/>
            <person name="Rohde M."/>
            <person name="Tindall B.J."/>
            <person name="Sikorski J."/>
            <person name="Goker M."/>
            <person name="Detter J.C."/>
            <person name="Bristow J."/>
            <person name="Eisen J.A."/>
            <person name="Markowitz V."/>
            <person name="Hugenholtz P."/>
            <person name="Kyrpides N.C."/>
            <person name="Klenk H.P."/>
            <person name="Woyke T."/>
        </authorList>
    </citation>
    <scope>NUCLEOTIDE SEQUENCE [LARGE SCALE GENOMIC DNA]</scope>
    <source>
        <strain evidence="10">DSM 14884 / JCM 11576 / T1</strain>
    </source>
</reference>
<evidence type="ECO:0000256" key="5">
    <source>
        <dbReference type="ARBA" id="ARBA00023172"/>
    </source>
</evidence>
<dbReference type="GO" id="GO:0008270">
    <property type="term" value="F:zinc ion binding"/>
    <property type="evidence" value="ECO:0007669"/>
    <property type="project" value="UniProtKB-KW"/>
</dbReference>
<keyword evidence="4 7" id="KW-0862">Zinc</keyword>
<accession>F2NNZ5</accession>
<evidence type="ECO:0000313" key="10">
    <source>
        <dbReference type="Proteomes" id="UP000007030"/>
    </source>
</evidence>
<evidence type="ECO:0000256" key="1">
    <source>
        <dbReference type="ARBA" id="ARBA00022723"/>
    </source>
</evidence>
<evidence type="ECO:0000259" key="8">
    <source>
        <dbReference type="PROSITE" id="PS50880"/>
    </source>
</evidence>
<evidence type="ECO:0000256" key="4">
    <source>
        <dbReference type="ARBA" id="ARBA00022833"/>
    </source>
</evidence>
<dbReference type="eggNOG" id="COG0353">
    <property type="taxonomic scope" value="Bacteria"/>
</dbReference>
<keyword evidence="2 7" id="KW-0227">DNA damage</keyword>
<dbReference type="InterPro" id="IPR015967">
    <property type="entry name" value="Rcmb_RecR_Znf"/>
</dbReference>
<dbReference type="SUPFAM" id="SSF111304">
    <property type="entry name" value="Recombination protein RecR"/>
    <property type="match status" value="1"/>
</dbReference>
<organism evidence="9 10">
    <name type="scientific">Marinithermus hydrothermalis (strain DSM 14884 / JCM 11576 / T1)</name>
    <dbReference type="NCBI Taxonomy" id="869210"/>
    <lineage>
        <taxon>Bacteria</taxon>
        <taxon>Thermotogati</taxon>
        <taxon>Deinococcota</taxon>
        <taxon>Deinococci</taxon>
        <taxon>Thermales</taxon>
        <taxon>Thermaceae</taxon>
        <taxon>Marinithermus</taxon>
    </lineage>
</organism>
<keyword evidence="3 7" id="KW-0863">Zinc-finger</keyword>
<dbReference type="GO" id="GO:0003677">
    <property type="term" value="F:DNA binding"/>
    <property type="evidence" value="ECO:0007669"/>
    <property type="project" value="UniProtKB-UniRule"/>
</dbReference>